<evidence type="ECO:0000256" key="2">
    <source>
        <dbReference type="ARBA" id="ARBA00009000"/>
    </source>
</evidence>
<dbReference type="Pfam" id="PF00128">
    <property type="entry name" value="Alpha-amylase"/>
    <property type="match status" value="1"/>
</dbReference>
<dbReference type="AlphaFoldDB" id="A0A933SGP5"/>
<dbReference type="SUPFAM" id="SSF81296">
    <property type="entry name" value="E set domains"/>
    <property type="match status" value="2"/>
</dbReference>
<evidence type="ECO:0000313" key="8">
    <source>
        <dbReference type="Proteomes" id="UP000696931"/>
    </source>
</evidence>
<dbReference type="InterPro" id="IPR006047">
    <property type="entry name" value="GH13_cat_dom"/>
</dbReference>
<dbReference type="GO" id="GO:0005975">
    <property type="term" value="P:carbohydrate metabolic process"/>
    <property type="evidence" value="ECO:0007669"/>
    <property type="project" value="InterPro"/>
</dbReference>
<comment type="similarity">
    <text evidence="2">Belongs to the glycosyl hydrolase 13 family. GlgB subfamily.</text>
</comment>
<dbReference type="SUPFAM" id="SSF51011">
    <property type="entry name" value="Glycosyl hydrolase domain"/>
    <property type="match status" value="1"/>
</dbReference>
<dbReference type="Gene3D" id="2.60.40.4070">
    <property type="match status" value="1"/>
</dbReference>
<proteinExistence type="inferred from homology"/>
<dbReference type="InterPro" id="IPR006048">
    <property type="entry name" value="A-amylase/branching_C"/>
</dbReference>
<evidence type="ECO:0000256" key="4">
    <source>
        <dbReference type="ARBA" id="ARBA00022679"/>
    </source>
</evidence>
<keyword evidence="4" id="KW-0808">Transferase</keyword>
<feature type="domain" description="Glycosyl hydrolase family 13 catalytic" evidence="6">
    <location>
        <begin position="262"/>
        <end position="616"/>
    </location>
</feature>
<dbReference type="SMART" id="SM00642">
    <property type="entry name" value="Aamy"/>
    <property type="match status" value="1"/>
</dbReference>
<dbReference type="EC" id="2.4.1.18" evidence="3"/>
<dbReference type="InterPro" id="IPR014756">
    <property type="entry name" value="Ig_E-set"/>
</dbReference>
<dbReference type="InterPro" id="IPR013783">
    <property type="entry name" value="Ig-like_fold"/>
</dbReference>
<dbReference type="Gene3D" id="2.60.40.1180">
    <property type="entry name" value="Golgi alpha-mannosidase II"/>
    <property type="match status" value="1"/>
</dbReference>
<dbReference type="PANTHER" id="PTHR43651">
    <property type="entry name" value="1,4-ALPHA-GLUCAN-BRANCHING ENZYME"/>
    <property type="match status" value="1"/>
</dbReference>
<dbReference type="Pfam" id="PF02806">
    <property type="entry name" value="Alpha-amylase_C"/>
    <property type="match status" value="1"/>
</dbReference>
<dbReference type="SUPFAM" id="SSF51445">
    <property type="entry name" value="(Trans)glycosidases"/>
    <property type="match status" value="1"/>
</dbReference>
<reference evidence="7" key="1">
    <citation type="submission" date="2020-07" db="EMBL/GenBank/DDBJ databases">
        <title>Huge and variable diversity of episymbiotic CPR bacteria and DPANN archaea in groundwater ecosystems.</title>
        <authorList>
            <person name="He C.Y."/>
            <person name="Keren R."/>
            <person name="Whittaker M."/>
            <person name="Farag I.F."/>
            <person name="Doudna J."/>
            <person name="Cate J.H.D."/>
            <person name="Banfield J.F."/>
        </authorList>
    </citation>
    <scope>NUCLEOTIDE SEQUENCE</scope>
    <source>
        <strain evidence="7">NC_groundwater_1813_Pr3_B-0.1um_71_17</strain>
    </source>
</reference>
<dbReference type="CDD" id="cd02688">
    <property type="entry name" value="E_set"/>
    <property type="match status" value="1"/>
</dbReference>
<feature type="signal peptide" evidence="5">
    <location>
        <begin position="1"/>
        <end position="26"/>
    </location>
</feature>
<comment type="caution">
    <text evidence="7">The sequence shown here is derived from an EMBL/GenBank/DDBJ whole genome shotgun (WGS) entry which is preliminary data.</text>
</comment>
<dbReference type="InterPro" id="IPR017853">
    <property type="entry name" value="GH"/>
</dbReference>
<dbReference type="Gene3D" id="2.60.40.10">
    <property type="entry name" value="Immunoglobulins"/>
    <property type="match status" value="2"/>
</dbReference>
<evidence type="ECO:0000313" key="7">
    <source>
        <dbReference type="EMBL" id="MBI5170991.1"/>
    </source>
</evidence>
<dbReference type="GO" id="GO:0043169">
    <property type="term" value="F:cation binding"/>
    <property type="evidence" value="ECO:0007669"/>
    <property type="project" value="InterPro"/>
</dbReference>
<dbReference type="GO" id="GO:0004553">
    <property type="term" value="F:hydrolase activity, hydrolyzing O-glycosyl compounds"/>
    <property type="evidence" value="ECO:0007669"/>
    <property type="project" value="InterPro"/>
</dbReference>
<evidence type="ECO:0000256" key="3">
    <source>
        <dbReference type="ARBA" id="ARBA00012541"/>
    </source>
</evidence>
<keyword evidence="5" id="KW-0732">Signal</keyword>
<protein>
    <recommendedName>
        <fullName evidence="3">1,4-alpha-glucan branching enzyme</fullName>
        <ecNumber evidence="3">2.4.1.18</ecNumber>
    </recommendedName>
</protein>
<dbReference type="InterPro" id="IPR025965">
    <property type="entry name" value="FlgD/Vpr_Ig-like"/>
</dbReference>
<name>A0A933SGP5_UNCEI</name>
<evidence type="ECO:0000259" key="6">
    <source>
        <dbReference type="SMART" id="SM00642"/>
    </source>
</evidence>
<feature type="chain" id="PRO_5037435195" description="1,4-alpha-glucan branching enzyme" evidence="5">
    <location>
        <begin position="27"/>
        <end position="830"/>
    </location>
</feature>
<evidence type="ECO:0000256" key="5">
    <source>
        <dbReference type="SAM" id="SignalP"/>
    </source>
</evidence>
<gene>
    <name evidence="7" type="ORF">HZA61_16010</name>
</gene>
<dbReference type="EMBL" id="JACRIW010000114">
    <property type="protein sequence ID" value="MBI5170991.1"/>
    <property type="molecule type" value="Genomic_DNA"/>
</dbReference>
<dbReference type="InterPro" id="IPR004185">
    <property type="entry name" value="Glyco_hydro_13_lg-like_dom"/>
</dbReference>
<dbReference type="Proteomes" id="UP000696931">
    <property type="component" value="Unassembled WGS sequence"/>
</dbReference>
<dbReference type="Gene3D" id="3.20.20.80">
    <property type="entry name" value="Glycosidases"/>
    <property type="match status" value="1"/>
</dbReference>
<sequence length="830" mass="90895">MHLRSAFPRFAAALALTLGAVTTAFAAGADNNVEWSGVSHLQWQDCRPLCPVNGETFQVRFQTWRNDLTSARVHVVAGASVSDINAVKIGVRGPYDIWAAQIPATAQASESYWFELKDGTLTDYLSVNGLSHTTPADGGFVVNFTTLSHAPVGATPVTGGCVFKVWAPTRTSCYVRGTFNAWALTNPLTKVGEYFVGRVPNVPDRSEYKYFFNNSVWNTDPRARALNVFGGGNNAYVENPFRYSWGDSNFTIPNWDKLVVYQLHIGTFAGYNDPAGSTSFPSGFRDVGNRAAHLAQLGVNCVQVCPWMEFPGDLSAGYNPITQWSPEWKYGTPDDLKYMIDKLHQNGIAVLLDLVWNHFSSTDNFLWNYDGTQIYFDTPSVETPWGSQANFGTPAVADYFAHSSHYWFQEFHVDGYRMDATAYMNPGTHAASGWALMQRLNNEKYNRWADKITIAENLPNNEWVSMPTAGGGAGFDAQYHMLFRDAVRNAIFTASFGDPDMNSVRSGLLGSGQYISYVKALNYVQLHDEAWPSSGGQRLVKTIDGSYPSNDEWAKGRSKLAEGLVLTSPAIPEFLQGDEWLEDIGFGAESVNRIDWSKKTLYAPIFQYYQRLTFLRRTLPALSASAPIYVSHVNEGGNVIGFRRYQGANNLMVLANFSNSDYANYRIGVPEGGVWMELVNSQDPVYGGTGSTNGLSITAQNTPYDGFGQSVVISVPKMALIVLGPKSTVGVEDSAPRPSSLELSSPFPNPTRGAASLTFALPQSGHVSLAVHDLSGRLVRQLADADFAPGRHGIAWDGADASGRAAAPGLYFVRLSAGGSERVARLTMLR</sequence>
<evidence type="ECO:0000256" key="1">
    <source>
        <dbReference type="ARBA" id="ARBA00000826"/>
    </source>
</evidence>
<dbReference type="InterPro" id="IPR004193">
    <property type="entry name" value="Glyco_hydro_13_N"/>
</dbReference>
<organism evidence="7 8">
    <name type="scientific">Eiseniibacteriota bacterium</name>
    <dbReference type="NCBI Taxonomy" id="2212470"/>
    <lineage>
        <taxon>Bacteria</taxon>
        <taxon>Candidatus Eiseniibacteriota</taxon>
    </lineage>
</organism>
<dbReference type="Pfam" id="PF13860">
    <property type="entry name" value="FlgD_ig"/>
    <property type="match status" value="1"/>
</dbReference>
<dbReference type="CDD" id="cd02857">
    <property type="entry name" value="E_set_CDase_PDE_N"/>
    <property type="match status" value="1"/>
</dbReference>
<dbReference type="GO" id="GO:0003844">
    <property type="term" value="F:1,4-alpha-glucan branching enzyme activity"/>
    <property type="evidence" value="ECO:0007669"/>
    <property type="project" value="UniProtKB-EC"/>
</dbReference>
<dbReference type="InterPro" id="IPR013780">
    <property type="entry name" value="Glyco_hydro_b"/>
</dbReference>
<dbReference type="Pfam" id="PF02922">
    <property type="entry name" value="CBM_48"/>
    <property type="match status" value="1"/>
</dbReference>
<comment type="catalytic activity">
    <reaction evidence="1">
        <text>Transfers a segment of a (1-&gt;4)-alpha-D-glucan chain to a primary hydroxy group in a similar glucan chain.</text>
        <dbReference type="EC" id="2.4.1.18"/>
    </reaction>
</comment>
<accession>A0A933SGP5</accession>